<organism evidence="2 3">
    <name type="scientific">Steinernema glaseri</name>
    <dbReference type="NCBI Taxonomy" id="37863"/>
    <lineage>
        <taxon>Eukaryota</taxon>
        <taxon>Metazoa</taxon>
        <taxon>Ecdysozoa</taxon>
        <taxon>Nematoda</taxon>
        <taxon>Chromadorea</taxon>
        <taxon>Rhabditida</taxon>
        <taxon>Tylenchina</taxon>
        <taxon>Panagrolaimomorpha</taxon>
        <taxon>Strongyloidoidea</taxon>
        <taxon>Steinernematidae</taxon>
        <taxon>Steinernema</taxon>
    </lineage>
</organism>
<accession>A0A1I8AIH6</accession>
<protein>
    <submittedName>
        <fullName evidence="3">Epsin-2</fullName>
    </submittedName>
</protein>
<evidence type="ECO:0000256" key="1">
    <source>
        <dbReference type="SAM" id="MobiDB-lite"/>
    </source>
</evidence>
<feature type="region of interest" description="Disordered" evidence="1">
    <location>
        <begin position="197"/>
        <end position="252"/>
    </location>
</feature>
<reference evidence="3" key="1">
    <citation type="submission" date="2016-11" db="UniProtKB">
        <authorList>
            <consortium name="WormBaseParasite"/>
        </authorList>
    </citation>
    <scope>IDENTIFICATION</scope>
</reference>
<feature type="compositionally biased region" description="Polar residues" evidence="1">
    <location>
        <begin position="71"/>
        <end position="91"/>
    </location>
</feature>
<feature type="region of interest" description="Disordered" evidence="1">
    <location>
        <begin position="51"/>
        <end position="138"/>
    </location>
</feature>
<dbReference type="AlphaFoldDB" id="A0A1I8AIH6"/>
<proteinExistence type="predicted"/>
<feature type="compositionally biased region" description="Polar residues" evidence="1">
    <location>
        <begin position="238"/>
        <end position="252"/>
    </location>
</feature>
<name>A0A1I8AIH6_9BILA</name>
<dbReference type="Proteomes" id="UP000095287">
    <property type="component" value="Unplaced"/>
</dbReference>
<evidence type="ECO:0000313" key="2">
    <source>
        <dbReference type="Proteomes" id="UP000095287"/>
    </source>
</evidence>
<feature type="compositionally biased region" description="Low complexity" evidence="1">
    <location>
        <begin position="92"/>
        <end position="110"/>
    </location>
</feature>
<keyword evidence="2" id="KW-1185">Reference proteome</keyword>
<sequence>LALEESRREINRTTSLDSAPHIVAGSTLSQSAIDDLLSLGVGIPVTESATPANANPWGGPVADPWSPAPPSTSLSANSQLYPTLGTTTSTLDPWAPAPSATAPPASDAAPFLNSIAPVPATDSSADPWESLTGSSSTSAVLVPTPVSMSNSEALKQRKTPESFLGENSALVNLDNLMGTTSIQPKPASNPFMLGTSTTTTTNSTNPFASTQRPSPTLNEMRAHRGPDGLPLPLQPQPANNGSASTTNPFISF</sequence>
<dbReference type="WBParaSite" id="L893_g581.t2">
    <property type="protein sequence ID" value="L893_g581.t2"/>
    <property type="gene ID" value="L893_g581"/>
</dbReference>
<evidence type="ECO:0000313" key="3">
    <source>
        <dbReference type="WBParaSite" id="L893_g581.t2"/>
    </source>
</evidence>
<feature type="compositionally biased region" description="Polar residues" evidence="1">
    <location>
        <begin position="206"/>
        <end position="217"/>
    </location>
</feature>